<dbReference type="HOGENOM" id="CLU_2676548_0_0_1"/>
<organism evidence="2 3">
    <name type="scientific">Globisporangium ultimum (strain ATCC 200006 / CBS 805.95 / DAOM BR144)</name>
    <name type="common">Pythium ultimum</name>
    <dbReference type="NCBI Taxonomy" id="431595"/>
    <lineage>
        <taxon>Eukaryota</taxon>
        <taxon>Sar</taxon>
        <taxon>Stramenopiles</taxon>
        <taxon>Oomycota</taxon>
        <taxon>Peronosporomycetes</taxon>
        <taxon>Pythiales</taxon>
        <taxon>Pythiaceae</taxon>
        <taxon>Globisporangium</taxon>
    </lineage>
</organism>
<evidence type="ECO:0000313" key="2">
    <source>
        <dbReference type="EnsemblProtists" id="PYU1_T009728"/>
    </source>
</evidence>
<evidence type="ECO:0000313" key="3">
    <source>
        <dbReference type="Proteomes" id="UP000019132"/>
    </source>
</evidence>
<accession>K3WXN0</accession>
<proteinExistence type="predicted"/>
<dbReference type="Proteomes" id="UP000019132">
    <property type="component" value="Unassembled WGS sequence"/>
</dbReference>
<reference evidence="2" key="3">
    <citation type="submission" date="2015-02" db="UniProtKB">
        <authorList>
            <consortium name="EnsemblProtists"/>
        </authorList>
    </citation>
    <scope>IDENTIFICATION</scope>
    <source>
        <strain evidence="2">DAOM BR144</strain>
    </source>
</reference>
<reference evidence="3" key="1">
    <citation type="journal article" date="2010" name="Genome Biol.">
        <title>Genome sequence of the necrotrophic plant pathogen Pythium ultimum reveals original pathogenicity mechanisms and effector repertoire.</title>
        <authorList>
            <person name="Levesque C.A."/>
            <person name="Brouwer H."/>
            <person name="Cano L."/>
            <person name="Hamilton J.P."/>
            <person name="Holt C."/>
            <person name="Huitema E."/>
            <person name="Raffaele S."/>
            <person name="Robideau G.P."/>
            <person name="Thines M."/>
            <person name="Win J."/>
            <person name="Zerillo M.M."/>
            <person name="Beakes G.W."/>
            <person name="Boore J.L."/>
            <person name="Busam D."/>
            <person name="Dumas B."/>
            <person name="Ferriera S."/>
            <person name="Fuerstenberg S.I."/>
            <person name="Gachon C.M."/>
            <person name="Gaulin E."/>
            <person name="Govers F."/>
            <person name="Grenville-Briggs L."/>
            <person name="Horner N."/>
            <person name="Hostetler J."/>
            <person name="Jiang R.H."/>
            <person name="Johnson J."/>
            <person name="Krajaejun T."/>
            <person name="Lin H."/>
            <person name="Meijer H.J."/>
            <person name="Moore B."/>
            <person name="Morris P."/>
            <person name="Phuntmart V."/>
            <person name="Puiu D."/>
            <person name="Shetty J."/>
            <person name="Stajich J.E."/>
            <person name="Tripathy S."/>
            <person name="Wawra S."/>
            <person name="van West P."/>
            <person name="Whitty B.R."/>
            <person name="Coutinho P.M."/>
            <person name="Henrissat B."/>
            <person name="Martin F."/>
            <person name="Thomas P.D."/>
            <person name="Tyler B.M."/>
            <person name="De Vries R.P."/>
            <person name="Kamoun S."/>
            <person name="Yandell M."/>
            <person name="Tisserat N."/>
            <person name="Buell C.R."/>
        </authorList>
    </citation>
    <scope>NUCLEOTIDE SEQUENCE</scope>
    <source>
        <strain evidence="3">DAOM:BR144</strain>
    </source>
</reference>
<name>K3WXN0_GLOUD</name>
<keyword evidence="1" id="KW-0472">Membrane</keyword>
<feature type="transmembrane region" description="Helical" evidence="1">
    <location>
        <begin position="40"/>
        <end position="61"/>
    </location>
</feature>
<protein>
    <submittedName>
        <fullName evidence="2">Uncharacterized protein</fullName>
    </submittedName>
</protein>
<reference evidence="3" key="2">
    <citation type="submission" date="2010-04" db="EMBL/GenBank/DDBJ databases">
        <authorList>
            <person name="Buell R."/>
            <person name="Hamilton J."/>
            <person name="Hostetler J."/>
        </authorList>
    </citation>
    <scope>NUCLEOTIDE SEQUENCE [LARGE SCALE GENOMIC DNA]</scope>
    <source>
        <strain evidence="3">DAOM:BR144</strain>
    </source>
</reference>
<keyword evidence="1" id="KW-0812">Transmembrane</keyword>
<evidence type="ECO:0000256" key="1">
    <source>
        <dbReference type="SAM" id="Phobius"/>
    </source>
</evidence>
<dbReference type="InParanoid" id="K3WXN0"/>
<dbReference type="AlphaFoldDB" id="K3WXN0"/>
<dbReference type="EnsemblProtists" id="PYU1_T009728">
    <property type="protein sequence ID" value="PYU1_T009728"/>
    <property type="gene ID" value="PYU1_G009710"/>
</dbReference>
<dbReference type="EMBL" id="GL376615">
    <property type="status" value="NOT_ANNOTATED_CDS"/>
    <property type="molecule type" value="Genomic_DNA"/>
</dbReference>
<keyword evidence="3" id="KW-1185">Reference proteome</keyword>
<keyword evidence="1" id="KW-1133">Transmembrane helix</keyword>
<sequence length="75" mass="8148">MPPGNASFTPNPVNDYDVIKTPGASNSERRFGASPWSAKFWYLGILAQLVIVSAVVVYVYGQIAYFAPSYSATLD</sequence>
<dbReference type="VEuPathDB" id="FungiDB:PYU1_G009710"/>